<feature type="non-terminal residue" evidence="2">
    <location>
        <position position="1"/>
    </location>
</feature>
<keyword evidence="1" id="KW-0472">Membrane</keyword>
<keyword evidence="1" id="KW-0812">Transmembrane</keyword>
<evidence type="ECO:0000313" key="2">
    <source>
        <dbReference type="EMBL" id="GFQ07246.1"/>
    </source>
</evidence>
<reference evidence="2" key="1">
    <citation type="submission" date="2020-07" db="EMBL/GenBank/DDBJ databases">
        <title>Ethylene signaling mediates host invasion by parasitic plants.</title>
        <authorList>
            <person name="Yoshida S."/>
        </authorList>
    </citation>
    <scope>NUCLEOTIDE SEQUENCE</scope>
    <source>
        <strain evidence="2">Okayama</strain>
    </source>
</reference>
<dbReference type="AlphaFoldDB" id="A0A830DKB5"/>
<organism evidence="2 3">
    <name type="scientific">Phtheirospermum japonicum</name>
    <dbReference type="NCBI Taxonomy" id="374723"/>
    <lineage>
        <taxon>Eukaryota</taxon>
        <taxon>Viridiplantae</taxon>
        <taxon>Streptophyta</taxon>
        <taxon>Embryophyta</taxon>
        <taxon>Tracheophyta</taxon>
        <taxon>Spermatophyta</taxon>
        <taxon>Magnoliopsida</taxon>
        <taxon>eudicotyledons</taxon>
        <taxon>Gunneridae</taxon>
        <taxon>Pentapetalae</taxon>
        <taxon>asterids</taxon>
        <taxon>lamiids</taxon>
        <taxon>Lamiales</taxon>
        <taxon>Orobanchaceae</taxon>
        <taxon>Orobanchaceae incertae sedis</taxon>
        <taxon>Phtheirospermum</taxon>
    </lineage>
</organism>
<accession>A0A830DKB5</accession>
<dbReference type="Proteomes" id="UP000653305">
    <property type="component" value="Unassembled WGS sequence"/>
</dbReference>
<feature type="transmembrane region" description="Helical" evidence="1">
    <location>
        <begin position="82"/>
        <end position="110"/>
    </location>
</feature>
<evidence type="ECO:0000256" key="1">
    <source>
        <dbReference type="SAM" id="Phobius"/>
    </source>
</evidence>
<sequence>PTAWERIAPRLRTGLAAEVEQHYAVLLADVRATEAGMIYSLEYNDKNVRWSPKNSEKKQTSVPLLLPSVSFFRWFLSSLSPYFSFSFCFTFILLLFFLFYFYYYIIYYIYGVK</sequence>
<dbReference type="EMBL" id="BMAC01001438">
    <property type="protein sequence ID" value="GFQ07246.1"/>
    <property type="molecule type" value="Genomic_DNA"/>
</dbReference>
<keyword evidence="1" id="KW-1133">Transmembrane helix</keyword>
<evidence type="ECO:0000313" key="3">
    <source>
        <dbReference type="Proteomes" id="UP000653305"/>
    </source>
</evidence>
<protein>
    <submittedName>
        <fullName evidence="2">Uncharacterized protein</fullName>
    </submittedName>
</protein>
<gene>
    <name evidence="2" type="ORF">PHJA_002868700</name>
</gene>
<comment type="caution">
    <text evidence="2">The sequence shown here is derived from an EMBL/GenBank/DDBJ whole genome shotgun (WGS) entry which is preliminary data.</text>
</comment>
<name>A0A830DKB5_9LAMI</name>
<keyword evidence="3" id="KW-1185">Reference proteome</keyword>
<proteinExistence type="predicted"/>